<gene>
    <name evidence="1" type="ORF">MetMK1DRAFT_00018160</name>
</gene>
<evidence type="ECO:0000313" key="1">
    <source>
        <dbReference type="EMBL" id="EHP69070.1"/>
    </source>
</evidence>
<dbReference type="AlphaFoldDB" id="H2C5J3"/>
<dbReference type="Proteomes" id="UP000003980">
    <property type="component" value="Unassembled WGS sequence"/>
</dbReference>
<dbReference type="RefSeq" id="WP_009072711.1">
    <property type="nucleotide sequence ID" value="NZ_JH597768.1"/>
</dbReference>
<dbReference type="HOGENOM" id="CLU_3178658_0_0_2"/>
<dbReference type="EMBL" id="JH597768">
    <property type="protein sequence ID" value="EHP69070.1"/>
    <property type="molecule type" value="Genomic_DNA"/>
</dbReference>
<organism evidence="1 2">
    <name type="scientific">Metallosphaera yellowstonensis MK1</name>
    <dbReference type="NCBI Taxonomy" id="671065"/>
    <lineage>
        <taxon>Archaea</taxon>
        <taxon>Thermoproteota</taxon>
        <taxon>Thermoprotei</taxon>
        <taxon>Sulfolobales</taxon>
        <taxon>Sulfolobaceae</taxon>
        <taxon>Metallosphaera</taxon>
    </lineage>
</organism>
<name>H2C5J3_9CREN</name>
<protein>
    <submittedName>
        <fullName evidence="1">Uncharacterized protein</fullName>
    </submittedName>
</protein>
<proteinExistence type="predicted"/>
<reference evidence="1 2" key="1">
    <citation type="submission" date="2012-01" db="EMBL/GenBank/DDBJ databases">
        <title>Improved High-Quality Draft sequence of Metallosphaera yellowstonensis MK1.</title>
        <authorList>
            <consortium name="US DOE Joint Genome Institute"/>
            <person name="Lucas S."/>
            <person name="Han J."/>
            <person name="Cheng J.-F."/>
            <person name="Goodwin L."/>
            <person name="Pitluck S."/>
            <person name="Peters L."/>
            <person name="Teshima H."/>
            <person name="Detter J.C."/>
            <person name="Han C."/>
            <person name="Tapia R."/>
            <person name="Land M."/>
            <person name="Hauser L."/>
            <person name="Kyrpides N."/>
            <person name="Kozubal M."/>
            <person name="Macur R.E."/>
            <person name="Jay Z."/>
            <person name="Inskeep W."/>
            <person name="Woyke T."/>
        </authorList>
    </citation>
    <scope>NUCLEOTIDE SEQUENCE [LARGE SCALE GENOMIC DNA]</scope>
    <source>
        <strain evidence="1 2">MK1</strain>
    </source>
</reference>
<keyword evidence="2" id="KW-1185">Reference proteome</keyword>
<evidence type="ECO:0000313" key="2">
    <source>
        <dbReference type="Proteomes" id="UP000003980"/>
    </source>
</evidence>
<accession>H2C5J3</accession>
<sequence>MTGIAHEGSSKRKVNGWVLVPLSTIPDGLRMAVLSLERTHGGIRIN</sequence>